<sequence length="568" mass="63278">MRTSLSELRKSVQGKPYLISSFRYKNLVVFCDGSMTFVYGLVNNNGIAEYTRSVRVLLSPRLPDDVEITSMSVMHDGSLVVLSSANSLFIVRISADLWISRAGGNVPHCQYICEVNEVHPTLFDSPRPPKVLRLRWIITDSMNSSIHLLAVLFDDNRIRIYIADNICDVPFATIEYASFMCASDRIYEGYGSGTYGFFKSIVSFDCIVEPEEAPVVIAIDSEGEMYSTVISLSSSSPVLTRPLVPPSNLPCDPVDLRLIDHPMSELFSVAAVFSASNTISFVVAVPDEHVSYSLFLHEQLQLPQSGSWNLCSGSFESTILIANESTVFHMDISPWLEDYAEALGVSSTAMGPSPSVKSTIARELISTSRNHEKSELPYCACPSNERAVGLMCTSTTPRDSTTMFIACTNDPPLATAFLRRKTMDSQISYTEHSAGSKEMHPNFNEKVLNAILSRRQPLPQIVKAPSEQQLLKNLTDFFDSAYKNQVVLRAALEMSQDRLNVLVNFAAQLTERQNLLNQRLLQVFRQNVSLKERNELLHSEVTKTLSRVDRVTSFSGFLSLNRQPKAVC</sequence>
<reference evidence="1 2" key="1">
    <citation type="submission" date="2019-10" db="EMBL/GenBank/DDBJ databases">
        <title>Assembly and Annotation for the nematode Trichostrongylus colubriformis.</title>
        <authorList>
            <person name="Martin J."/>
        </authorList>
    </citation>
    <scope>NUCLEOTIDE SEQUENCE [LARGE SCALE GENOMIC DNA]</scope>
    <source>
        <strain evidence="1">G859</strain>
        <tissue evidence="1">Whole worm</tissue>
    </source>
</reference>
<accession>A0AAN8F5H6</accession>
<comment type="caution">
    <text evidence="1">The sequence shown here is derived from an EMBL/GenBank/DDBJ whole genome shotgun (WGS) entry which is preliminary data.</text>
</comment>
<protein>
    <submittedName>
        <fullName evidence="1">Uncharacterized protein</fullName>
    </submittedName>
</protein>
<gene>
    <name evidence="1" type="ORF">GCK32_007189</name>
</gene>
<proteinExistence type="predicted"/>
<name>A0AAN8F5H6_TRICO</name>
<keyword evidence="2" id="KW-1185">Reference proteome</keyword>
<dbReference type="EMBL" id="WIXE01024710">
    <property type="protein sequence ID" value="KAK5965353.1"/>
    <property type="molecule type" value="Genomic_DNA"/>
</dbReference>
<dbReference type="Proteomes" id="UP001331761">
    <property type="component" value="Unassembled WGS sequence"/>
</dbReference>
<organism evidence="1 2">
    <name type="scientific">Trichostrongylus colubriformis</name>
    <name type="common">Black scour worm</name>
    <dbReference type="NCBI Taxonomy" id="6319"/>
    <lineage>
        <taxon>Eukaryota</taxon>
        <taxon>Metazoa</taxon>
        <taxon>Ecdysozoa</taxon>
        <taxon>Nematoda</taxon>
        <taxon>Chromadorea</taxon>
        <taxon>Rhabditida</taxon>
        <taxon>Rhabditina</taxon>
        <taxon>Rhabditomorpha</taxon>
        <taxon>Strongyloidea</taxon>
        <taxon>Trichostrongylidae</taxon>
        <taxon>Trichostrongylus</taxon>
    </lineage>
</organism>
<evidence type="ECO:0000313" key="1">
    <source>
        <dbReference type="EMBL" id="KAK5965353.1"/>
    </source>
</evidence>
<evidence type="ECO:0000313" key="2">
    <source>
        <dbReference type="Proteomes" id="UP001331761"/>
    </source>
</evidence>
<dbReference type="AlphaFoldDB" id="A0AAN8F5H6"/>